<feature type="compositionally biased region" description="Basic and acidic residues" evidence="1">
    <location>
        <begin position="74"/>
        <end position="87"/>
    </location>
</feature>
<reference evidence="2" key="1">
    <citation type="submission" date="2021-02" db="EMBL/GenBank/DDBJ databases">
        <authorList>
            <person name="Dougan E. K."/>
            <person name="Rhodes N."/>
            <person name="Thang M."/>
            <person name="Chan C."/>
        </authorList>
    </citation>
    <scope>NUCLEOTIDE SEQUENCE</scope>
</reference>
<feature type="compositionally biased region" description="Low complexity" evidence="1">
    <location>
        <begin position="46"/>
        <end position="72"/>
    </location>
</feature>
<keyword evidence="3" id="KW-1185">Reference proteome</keyword>
<dbReference type="EMBL" id="CAJNDS010002341">
    <property type="protein sequence ID" value="CAE7441387.1"/>
    <property type="molecule type" value="Genomic_DNA"/>
</dbReference>
<feature type="region of interest" description="Disordered" evidence="1">
    <location>
        <begin position="29"/>
        <end position="94"/>
    </location>
</feature>
<proteinExistence type="predicted"/>
<name>A0A812RIE8_9DINO</name>
<protein>
    <submittedName>
        <fullName evidence="2">Uncharacterized protein</fullName>
    </submittedName>
</protein>
<evidence type="ECO:0000256" key="1">
    <source>
        <dbReference type="SAM" id="MobiDB-lite"/>
    </source>
</evidence>
<sequence length="150" mass="15302">MEGLYTPGGQYPGAQVVLHIPVAAPQQPDGLATVVEESPQAVTGESPSPQAASSPGSSLAAGASPAACAQDSECSAKEESVRTREGGLDEDAESAAVCQETDAAGLNLALDGLASQTRADVREGRTRRAAKPTDCGCFDFLSLANSFHLR</sequence>
<accession>A0A812RIE8</accession>
<evidence type="ECO:0000313" key="3">
    <source>
        <dbReference type="Proteomes" id="UP000604046"/>
    </source>
</evidence>
<dbReference type="AlphaFoldDB" id="A0A812RIE8"/>
<comment type="caution">
    <text evidence="2">The sequence shown here is derived from an EMBL/GenBank/DDBJ whole genome shotgun (WGS) entry which is preliminary data.</text>
</comment>
<organism evidence="2 3">
    <name type="scientific">Symbiodinium natans</name>
    <dbReference type="NCBI Taxonomy" id="878477"/>
    <lineage>
        <taxon>Eukaryota</taxon>
        <taxon>Sar</taxon>
        <taxon>Alveolata</taxon>
        <taxon>Dinophyceae</taxon>
        <taxon>Suessiales</taxon>
        <taxon>Symbiodiniaceae</taxon>
        <taxon>Symbiodinium</taxon>
    </lineage>
</organism>
<dbReference type="Proteomes" id="UP000604046">
    <property type="component" value="Unassembled WGS sequence"/>
</dbReference>
<evidence type="ECO:0000313" key="2">
    <source>
        <dbReference type="EMBL" id="CAE7441387.1"/>
    </source>
</evidence>
<gene>
    <name evidence="2" type="ORF">SNAT2548_LOCUS23995</name>
</gene>